<dbReference type="WBParaSite" id="SVE_0321500.1">
    <property type="protein sequence ID" value="SVE_0321500.1"/>
    <property type="gene ID" value="SVE_0321500"/>
</dbReference>
<dbReference type="InterPro" id="IPR045116">
    <property type="entry name" value="Clp1/Grc3"/>
</dbReference>
<evidence type="ECO:0000256" key="1">
    <source>
        <dbReference type="ARBA" id="ARBA00011003"/>
    </source>
</evidence>
<evidence type="ECO:0000259" key="6">
    <source>
        <dbReference type="Pfam" id="PF16575"/>
    </source>
</evidence>
<name>A0A0K0F333_STRVS</name>
<dbReference type="Proteomes" id="UP000035680">
    <property type="component" value="Unassembled WGS sequence"/>
</dbReference>
<keyword evidence="5" id="KW-0067">ATP-binding</keyword>
<evidence type="ECO:0000313" key="8">
    <source>
        <dbReference type="WBParaSite" id="SVE_0321500.1"/>
    </source>
</evidence>
<dbReference type="PANTHER" id="PTHR12755">
    <property type="entry name" value="CLEAVAGE/POLYADENYLATION FACTOR IA SUBUNIT CLP1P"/>
    <property type="match status" value="1"/>
</dbReference>
<feature type="domain" description="Clp1 P-loop" evidence="6">
    <location>
        <begin position="209"/>
        <end position="392"/>
    </location>
</feature>
<dbReference type="STRING" id="75913.A0A0K0F333"/>
<evidence type="ECO:0000313" key="7">
    <source>
        <dbReference type="Proteomes" id="UP000035680"/>
    </source>
</evidence>
<proteinExistence type="inferred from homology"/>
<accession>A0A0K0F333</accession>
<dbReference type="Pfam" id="PF16575">
    <property type="entry name" value="CLP1_P"/>
    <property type="match status" value="1"/>
</dbReference>
<dbReference type="InterPro" id="IPR032319">
    <property type="entry name" value="CLP1_P"/>
</dbReference>
<reference evidence="8" key="2">
    <citation type="submission" date="2015-08" db="UniProtKB">
        <authorList>
            <consortium name="WormBaseParasite"/>
        </authorList>
    </citation>
    <scope>IDENTIFICATION</scope>
</reference>
<dbReference type="GO" id="GO:0005524">
    <property type="term" value="F:ATP binding"/>
    <property type="evidence" value="ECO:0007669"/>
    <property type="project" value="UniProtKB-KW"/>
</dbReference>
<comment type="similarity">
    <text evidence="1">Belongs to the Clp1 family. NOL9/GRC3 subfamily.</text>
</comment>
<keyword evidence="2" id="KW-0808">Transferase</keyword>
<dbReference type="AlphaFoldDB" id="A0A0K0F333"/>
<dbReference type="InterPro" id="IPR027417">
    <property type="entry name" value="P-loop_NTPase"/>
</dbReference>
<evidence type="ECO:0000256" key="3">
    <source>
        <dbReference type="ARBA" id="ARBA00022741"/>
    </source>
</evidence>
<protein>
    <submittedName>
        <fullName evidence="8">Polynucleotide 5'-hydroxyl-kinase NOL9 (inferred by orthology to a human protein)</fullName>
    </submittedName>
</protein>
<dbReference type="Gene3D" id="3.40.50.300">
    <property type="entry name" value="P-loop containing nucleotide triphosphate hydrolases"/>
    <property type="match status" value="1"/>
</dbReference>
<reference evidence="7" key="1">
    <citation type="submission" date="2014-07" db="EMBL/GenBank/DDBJ databases">
        <authorList>
            <person name="Martin A.A"/>
            <person name="De Silva N."/>
        </authorList>
    </citation>
    <scope>NUCLEOTIDE SEQUENCE</scope>
</reference>
<evidence type="ECO:0000256" key="4">
    <source>
        <dbReference type="ARBA" id="ARBA00022777"/>
    </source>
</evidence>
<dbReference type="PANTHER" id="PTHR12755:SF3">
    <property type="entry name" value="POLYNUCLEOTIDE 5'-HYDROXYL-KINASE NOL9"/>
    <property type="match status" value="1"/>
</dbReference>
<evidence type="ECO:0000256" key="2">
    <source>
        <dbReference type="ARBA" id="ARBA00022679"/>
    </source>
</evidence>
<evidence type="ECO:0000256" key="5">
    <source>
        <dbReference type="ARBA" id="ARBA00022840"/>
    </source>
</evidence>
<sequence>MGSVEIFNLANDTEVIMVFHQSGVERKNEYIYFGGICEVAVLHGRIDVQGYPIDTTNSTVLKPILVSSFRKMKEQITITNITTGSENGLPMDDGRLRKLFPDDGDIFDKVYASVRRNSAILYLKRNEPSLLMQLIAMYPNYLKLTPSTIETRIFTHAAVLRKGCCSRDDCQLTNSYKNKVKEVIQKLSSTKKSTIKILGCGPNENGVLASCKYLVNTCLSIRNCQVYWADLNVESPEFTPPGVVSLTHVKGPILVDSYLHSNADVIHALYYGKSRVEGEDQRYVTMVSSVFQEFGKITRKEPEMSYLLVMNSPPLRGMKKRDLITTLVGITSPDDIIICCKGKPTRYMPMNFDGNRAVVVEPPMSDGNDNEFTDNEAEKSEKRRILFSAYFSKFVHGIQNYYFTTNLSKWPSNQIDFSRVKLHVLDKSKTFEEDTFDDALDIVLVALCRKTDVNNGGFSEHNLKEGTSLCLLDSNYKGTFRRVNYRKTNLLFIGYGIITNVDQVNEKFDICTTISKEKLVMVNVITKSSAFSIPSEILRLRSDFSYSKCSNDDIKWKAWNKNTSRFVDTNDKSDFRNCTDNEYKRIRES</sequence>
<organism evidence="7 8">
    <name type="scientific">Strongyloides venezuelensis</name>
    <name type="common">Threadworm</name>
    <dbReference type="NCBI Taxonomy" id="75913"/>
    <lineage>
        <taxon>Eukaryota</taxon>
        <taxon>Metazoa</taxon>
        <taxon>Ecdysozoa</taxon>
        <taxon>Nematoda</taxon>
        <taxon>Chromadorea</taxon>
        <taxon>Rhabditida</taxon>
        <taxon>Tylenchina</taxon>
        <taxon>Panagrolaimomorpha</taxon>
        <taxon>Strongyloidoidea</taxon>
        <taxon>Strongyloididae</taxon>
        <taxon>Strongyloides</taxon>
    </lineage>
</organism>
<keyword evidence="7" id="KW-1185">Reference proteome</keyword>
<keyword evidence="3" id="KW-0547">Nucleotide-binding</keyword>
<dbReference type="GO" id="GO:0006396">
    <property type="term" value="P:RNA processing"/>
    <property type="evidence" value="ECO:0007669"/>
    <property type="project" value="InterPro"/>
</dbReference>
<keyword evidence="4" id="KW-0418">Kinase</keyword>
<dbReference type="GO" id="GO:0051731">
    <property type="term" value="F:polynucleotide 5'-hydroxyl-kinase activity"/>
    <property type="evidence" value="ECO:0007669"/>
    <property type="project" value="InterPro"/>
</dbReference>